<evidence type="ECO:0000313" key="3">
    <source>
        <dbReference type="Proteomes" id="UP001162483"/>
    </source>
</evidence>
<reference evidence="2" key="1">
    <citation type="submission" date="2023-05" db="EMBL/GenBank/DDBJ databases">
        <authorList>
            <person name="Stuckert A."/>
        </authorList>
    </citation>
    <scope>NUCLEOTIDE SEQUENCE</scope>
</reference>
<protein>
    <submittedName>
        <fullName evidence="2">Uncharacterized protein</fullName>
    </submittedName>
</protein>
<feature type="non-terminal residue" evidence="2">
    <location>
        <position position="1"/>
    </location>
</feature>
<dbReference type="Proteomes" id="UP001162483">
    <property type="component" value="Unassembled WGS sequence"/>
</dbReference>
<name>A0ABN9HC22_9NEOB</name>
<proteinExistence type="predicted"/>
<sequence>FRVPFTRTKGPSPTPENQPQTIIPPLPNFTLGTMQSGKHRSPGNRQTQTCLSDCQTENRDLALQRTCLHCSRVQWRRALHHCIRCFALLLVM</sequence>
<keyword evidence="3" id="KW-1185">Reference proteome</keyword>
<dbReference type="EMBL" id="CATNWA010020666">
    <property type="protein sequence ID" value="CAI9619348.1"/>
    <property type="molecule type" value="Genomic_DNA"/>
</dbReference>
<accession>A0ABN9HC22</accession>
<feature type="region of interest" description="Disordered" evidence="1">
    <location>
        <begin position="1"/>
        <end position="49"/>
    </location>
</feature>
<evidence type="ECO:0000256" key="1">
    <source>
        <dbReference type="SAM" id="MobiDB-lite"/>
    </source>
</evidence>
<gene>
    <name evidence="2" type="ORF">SPARVUS_LOCUS15827053</name>
</gene>
<comment type="caution">
    <text evidence="2">The sequence shown here is derived from an EMBL/GenBank/DDBJ whole genome shotgun (WGS) entry which is preliminary data.</text>
</comment>
<organism evidence="2 3">
    <name type="scientific">Staurois parvus</name>
    <dbReference type="NCBI Taxonomy" id="386267"/>
    <lineage>
        <taxon>Eukaryota</taxon>
        <taxon>Metazoa</taxon>
        <taxon>Chordata</taxon>
        <taxon>Craniata</taxon>
        <taxon>Vertebrata</taxon>
        <taxon>Euteleostomi</taxon>
        <taxon>Amphibia</taxon>
        <taxon>Batrachia</taxon>
        <taxon>Anura</taxon>
        <taxon>Neobatrachia</taxon>
        <taxon>Ranoidea</taxon>
        <taxon>Ranidae</taxon>
        <taxon>Staurois</taxon>
    </lineage>
</organism>
<feature type="compositionally biased region" description="Pro residues" evidence="1">
    <location>
        <begin position="12"/>
        <end position="27"/>
    </location>
</feature>
<evidence type="ECO:0000313" key="2">
    <source>
        <dbReference type="EMBL" id="CAI9619348.1"/>
    </source>
</evidence>